<dbReference type="InterPro" id="IPR005178">
    <property type="entry name" value="Ostalpha/TMEM184C"/>
</dbReference>
<evidence type="ECO:0000313" key="6">
    <source>
        <dbReference type="EMBL" id="PNR27349.1"/>
    </source>
</evidence>
<dbReference type="GO" id="GO:0016020">
    <property type="term" value="C:membrane"/>
    <property type="evidence" value="ECO:0007669"/>
    <property type="project" value="UniProtKB-SubCell"/>
</dbReference>
<dbReference type="PaxDb" id="3218-PP1S233_35V6.2"/>
<dbReference type="SMART" id="SM01417">
    <property type="entry name" value="Solute_trans_a"/>
    <property type="match status" value="1"/>
</dbReference>
<feature type="transmembrane region" description="Helical" evidence="5">
    <location>
        <begin position="219"/>
        <end position="239"/>
    </location>
</feature>
<dbReference type="KEGG" id="ppp:112277605"/>
<dbReference type="RefSeq" id="XP_024365916.1">
    <property type="nucleotide sequence ID" value="XM_024510148.2"/>
</dbReference>
<reference evidence="6 8" key="2">
    <citation type="journal article" date="2018" name="Plant J.">
        <title>The Physcomitrella patens chromosome-scale assembly reveals moss genome structure and evolution.</title>
        <authorList>
            <person name="Lang D."/>
            <person name="Ullrich K.K."/>
            <person name="Murat F."/>
            <person name="Fuchs J."/>
            <person name="Jenkins J."/>
            <person name="Haas F.B."/>
            <person name="Piednoel M."/>
            <person name="Gundlach H."/>
            <person name="Van Bel M."/>
            <person name="Meyberg R."/>
            <person name="Vives C."/>
            <person name="Morata J."/>
            <person name="Symeonidi A."/>
            <person name="Hiss M."/>
            <person name="Muchero W."/>
            <person name="Kamisugi Y."/>
            <person name="Saleh O."/>
            <person name="Blanc G."/>
            <person name="Decker E.L."/>
            <person name="van Gessel N."/>
            <person name="Grimwood J."/>
            <person name="Hayes R.D."/>
            <person name="Graham S.W."/>
            <person name="Gunter L.E."/>
            <person name="McDaniel S.F."/>
            <person name="Hoernstein S.N.W."/>
            <person name="Larsson A."/>
            <person name="Li F.W."/>
            <person name="Perroud P.F."/>
            <person name="Phillips J."/>
            <person name="Ranjan P."/>
            <person name="Rokshar D.S."/>
            <person name="Rothfels C.J."/>
            <person name="Schneider L."/>
            <person name="Shu S."/>
            <person name="Stevenson D.W."/>
            <person name="Thummler F."/>
            <person name="Tillich M."/>
            <person name="Villarreal Aguilar J.C."/>
            <person name="Widiez T."/>
            <person name="Wong G.K."/>
            <person name="Wymore A."/>
            <person name="Zhang Y."/>
            <person name="Zimmer A.D."/>
            <person name="Quatrano R.S."/>
            <person name="Mayer K.F.X."/>
            <person name="Goodstein D."/>
            <person name="Casacuberta J.M."/>
            <person name="Vandepoele K."/>
            <person name="Reski R."/>
            <person name="Cuming A.C."/>
            <person name="Tuskan G.A."/>
            <person name="Maumus F."/>
            <person name="Salse J."/>
            <person name="Schmutz J."/>
            <person name="Rensing S.A."/>
        </authorList>
    </citation>
    <scope>NUCLEOTIDE SEQUENCE [LARGE SCALE GENOMIC DNA]</scope>
    <source>
        <strain evidence="7 8">cv. Gransden 2004</strain>
    </source>
</reference>
<protein>
    <submittedName>
        <fullName evidence="6 7">Uncharacterized protein</fullName>
    </submittedName>
</protein>
<sequence>MDFKSMDVRTLTLLGAGMCTIASMHFTSQLVGQHLFYWNNRAQQKLIIIIILMAPIYAVTSFFGLAQIQGSEIFFTFLESIKECYEALVIASFLNLMYEYVGISTSKRVVPDEIKGRAIHHSFPMTLFVSKEEKCDVKSLKRLQDWTWQFVILRPLLSVLVIFLEWMGLYEGLISWTVTLVLNVSVSLAMYSLVVFYHLFHAELAPHNPLAKILCIKGVVFFSFWQGVALQLLAAAGIIRAEHIWLEINQIEEAYQNIFVCVEMVGFAILQQYAFSVQEYSGNYDKILQDAQRRREKKD</sequence>
<dbReference type="EMBL" id="ABEU02000025">
    <property type="protein sequence ID" value="PNR27349.1"/>
    <property type="molecule type" value="Genomic_DNA"/>
</dbReference>
<feature type="transmembrane region" description="Helical" evidence="5">
    <location>
        <begin position="146"/>
        <end position="166"/>
    </location>
</feature>
<proteinExistence type="predicted"/>
<accession>A9THP9</accession>
<dbReference type="PANTHER" id="PTHR23423">
    <property type="entry name" value="ORGANIC SOLUTE TRANSPORTER-RELATED"/>
    <property type="match status" value="1"/>
</dbReference>
<reference evidence="6 8" key="1">
    <citation type="journal article" date="2008" name="Science">
        <title>The Physcomitrella genome reveals evolutionary insights into the conquest of land by plants.</title>
        <authorList>
            <person name="Rensing S."/>
            <person name="Lang D."/>
            <person name="Zimmer A."/>
            <person name="Terry A."/>
            <person name="Salamov A."/>
            <person name="Shapiro H."/>
            <person name="Nishiyama T."/>
            <person name="Perroud P.-F."/>
            <person name="Lindquist E."/>
            <person name="Kamisugi Y."/>
            <person name="Tanahashi T."/>
            <person name="Sakakibara K."/>
            <person name="Fujita T."/>
            <person name="Oishi K."/>
            <person name="Shin-I T."/>
            <person name="Kuroki Y."/>
            <person name="Toyoda A."/>
            <person name="Suzuki Y."/>
            <person name="Hashimoto A."/>
            <person name="Yamaguchi K."/>
            <person name="Sugano A."/>
            <person name="Kohara Y."/>
            <person name="Fujiyama A."/>
            <person name="Anterola A."/>
            <person name="Aoki S."/>
            <person name="Ashton N."/>
            <person name="Barbazuk W.B."/>
            <person name="Barker E."/>
            <person name="Bennetzen J."/>
            <person name="Bezanilla M."/>
            <person name="Blankenship R."/>
            <person name="Cho S.H."/>
            <person name="Dutcher S."/>
            <person name="Estelle M."/>
            <person name="Fawcett J.A."/>
            <person name="Gundlach H."/>
            <person name="Hanada K."/>
            <person name="Heyl A."/>
            <person name="Hicks K.A."/>
            <person name="Hugh J."/>
            <person name="Lohr M."/>
            <person name="Mayer K."/>
            <person name="Melkozernov A."/>
            <person name="Murata T."/>
            <person name="Nelson D."/>
            <person name="Pils B."/>
            <person name="Prigge M."/>
            <person name="Reiss B."/>
            <person name="Renner T."/>
            <person name="Rombauts S."/>
            <person name="Rushton P."/>
            <person name="Sanderfoot A."/>
            <person name="Schween G."/>
            <person name="Shiu S.-H."/>
            <person name="Stueber K."/>
            <person name="Theodoulou F.L."/>
            <person name="Tu H."/>
            <person name="Van de Peer Y."/>
            <person name="Verrier P.J."/>
            <person name="Waters E."/>
            <person name="Wood A."/>
            <person name="Yang L."/>
            <person name="Cove D."/>
            <person name="Cuming A."/>
            <person name="Hasebe M."/>
            <person name="Lucas S."/>
            <person name="Mishler D.B."/>
            <person name="Reski R."/>
            <person name="Grigoriev I."/>
            <person name="Quatrano R.S."/>
            <person name="Boore J.L."/>
        </authorList>
    </citation>
    <scope>NUCLEOTIDE SEQUENCE [LARGE SCALE GENOMIC DNA]</scope>
    <source>
        <strain evidence="7 8">cv. Gransden 2004</strain>
    </source>
</reference>
<dbReference type="OMA" id="LAKFICI"/>
<organism evidence="6">
    <name type="scientific">Physcomitrium patens</name>
    <name type="common">Spreading-leaved earth moss</name>
    <name type="synonym">Physcomitrella patens</name>
    <dbReference type="NCBI Taxonomy" id="3218"/>
    <lineage>
        <taxon>Eukaryota</taxon>
        <taxon>Viridiplantae</taxon>
        <taxon>Streptophyta</taxon>
        <taxon>Embryophyta</taxon>
        <taxon>Bryophyta</taxon>
        <taxon>Bryophytina</taxon>
        <taxon>Bryopsida</taxon>
        <taxon>Funariidae</taxon>
        <taxon>Funariales</taxon>
        <taxon>Funariaceae</taxon>
        <taxon>Physcomitrium</taxon>
    </lineage>
</organism>
<evidence type="ECO:0000313" key="8">
    <source>
        <dbReference type="Proteomes" id="UP000006727"/>
    </source>
</evidence>
<dbReference type="Gramene" id="Pp3c25_2510V3.1">
    <property type="protein sequence ID" value="Pp3c25_2510V3.1"/>
    <property type="gene ID" value="Pp3c25_2510"/>
</dbReference>
<evidence type="ECO:0000256" key="1">
    <source>
        <dbReference type="ARBA" id="ARBA00004141"/>
    </source>
</evidence>
<evidence type="ECO:0000256" key="5">
    <source>
        <dbReference type="SAM" id="Phobius"/>
    </source>
</evidence>
<dbReference type="EnsemblPlants" id="Pp3c25_2510V3.3">
    <property type="protein sequence ID" value="Pp3c25_2510V3.3"/>
    <property type="gene ID" value="Pp3c25_2510"/>
</dbReference>
<dbReference type="OrthoDB" id="5348404at2759"/>
<evidence type="ECO:0000256" key="4">
    <source>
        <dbReference type="ARBA" id="ARBA00023136"/>
    </source>
</evidence>
<dbReference type="STRING" id="3218.A9THP9"/>
<evidence type="ECO:0000313" key="7">
    <source>
        <dbReference type="EnsemblPlants" id="Pp3c25_2510V3.1"/>
    </source>
</evidence>
<dbReference type="eggNOG" id="KOG2641">
    <property type="taxonomic scope" value="Eukaryota"/>
</dbReference>
<comment type="subcellular location">
    <subcellularLocation>
        <location evidence="1">Membrane</location>
        <topology evidence="1">Multi-pass membrane protein</topology>
    </subcellularLocation>
</comment>
<dbReference type="EnsemblPlants" id="Pp3c25_2510V3.1">
    <property type="protein sequence ID" value="Pp3c25_2510V3.1"/>
    <property type="gene ID" value="Pp3c25_2510"/>
</dbReference>
<dbReference type="Pfam" id="PF03619">
    <property type="entry name" value="Solute_trans_a"/>
    <property type="match status" value="1"/>
</dbReference>
<name>A9THP9_PHYPA</name>
<feature type="transmembrane region" description="Helical" evidence="5">
    <location>
        <begin position="46"/>
        <end position="65"/>
    </location>
</feature>
<dbReference type="GeneID" id="112277605"/>
<reference evidence="7" key="3">
    <citation type="submission" date="2020-12" db="UniProtKB">
        <authorList>
            <consortium name="EnsemblPlants"/>
        </authorList>
    </citation>
    <scope>IDENTIFICATION</scope>
</reference>
<keyword evidence="4 5" id="KW-0472">Membrane</keyword>
<evidence type="ECO:0000256" key="3">
    <source>
        <dbReference type="ARBA" id="ARBA00022989"/>
    </source>
</evidence>
<keyword evidence="3 5" id="KW-1133">Transmembrane helix</keyword>
<dbReference type="Proteomes" id="UP000006727">
    <property type="component" value="Chromosome 25"/>
</dbReference>
<feature type="transmembrane region" description="Helical" evidence="5">
    <location>
        <begin position="173"/>
        <end position="199"/>
    </location>
</feature>
<evidence type="ECO:0000256" key="2">
    <source>
        <dbReference type="ARBA" id="ARBA00022692"/>
    </source>
</evidence>
<keyword evidence="2 5" id="KW-0812">Transmembrane</keyword>
<gene>
    <name evidence="7" type="primary">LOC112277605</name>
    <name evidence="6" type="ORF">PHYPA_029501</name>
</gene>
<dbReference type="AlphaFoldDB" id="A9THP9"/>
<keyword evidence="8" id="KW-1185">Reference proteome</keyword>
<dbReference type="Gramene" id="Pp3c25_2510V3.3">
    <property type="protein sequence ID" value="Pp3c25_2510V3.3"/>
    <property type="gene ID" value="Pp3c25_2510"/>
</dbReference>